<gene>
    <name evidence="3" type="primary">LOC107122320</name>
</gene>
<feature type="compositionally biased region" description="Basic and acidic residues" evidence="1">
    <location>
        <begin position="44"/>
        <end position="56"/>
    </location>
</feature>
<dbReference type="PANTHER" id="PTHR14680">
    <property type="entry name" value="SI:DKEY-126G1.9-RELATED"/>
    <property type="match status" value="1"/>
</dbReference>
<dbReference type="RefSeq" id="XP_015280864.1">
    <property type="nucleotide sequence ID" value="XM_015425378.1"/>
</dbReference>
<dbReference type="InterPro" id="IPR031667">
    <property type="entry name" value="RDD1"/>
</dbReference>
<organism evidence="2 3">
    <name type="scientific">Gekko japonicus</name>
    <name type="common">Schlegel's Japanese gecko</name>
    <dbReference type="NCBI Taxonomy" id="146911"/>
    <lineage>
        <taxon>Eukaryota</taxon>
        <taxon>Metazoa</taxon>
        <taxon>Chordata</taxon>
        <taxon>Craniata</taxon>
        <taxon>Vertebrata</taxon>
        <taxon>Euteleostomi</taxon>
        <taxon>Lepidosauria</taxon>
        <taxon>Squamata</taxon>
        <taxon>Bifurcata</taxon>
        <taxon>Gekkota</taxon>
        <taxon>Gekkonidae</taxon>
        <taxon>Gekkoninae</taxon>
        <taxon>Gekko</taxon>
    </lineage>
</organism>
<evidence type="ECO:0000313" key="3">
    <source>
        <dbReference type="RefSeq" id="XP_015280864.1"/>
    </source>
</evidence>
<dbReference type="GeneID" id="107122320"/>
<sequence>MMTVGGAKVGVGGTLRARGLRRGGPAEDTTAILEEEEEAEEEAQQGKRAPEGHAEEGSGGSSKRVAFAILPDKYEPLGADVEQQAQRAERKSRKRRKKLRKYGKNVGKVLQKGCRYVVLGLQGLANAYSSPFGVAVSVATLFR</sequence>
<feature type="region of interest" description="Disordered" evidence="1">
    <location>
        <begin position="78"/>
        <end position="102"/>
    </location>
</feature>
<proteinExistence type="predicted"/>
<accession>A0ABM1L4H7</accession>
<name>A0ABM1L4H7_GEKJA</name>
<feature type="region of interest" description="Disordered" evidence="1">
    <location>
        <begin position="1"/>
        <end position="62"/>
    </location>
</feature>
<evidence type="ECO:0000256" key="1">
    <source>
        <dbReference type="SAM" id="MobiDB-lite"/>
    </source>
</evidence>
<feature type="compositionally biased region" description="Acidic residues" evidence="1">
    <location>
        <begin position="33"/>
        <end position="43"/>
    </location>
</feature>
<evidence type="ECO:0000313" key="2">
    <source>
        <dbReference type="Proteomes" id="UP000694871"/>
    </source>
</evidence>
<protein>
    <submittedName>
        <fullName evidence="3">Uncharacterized protein C1orf115 homolog</fullName>
    </submittedName>
</protein>
<dbReference type="Proteomes" id="UP000694871">
    <property type="component" value="Unplaced"/>
</dbReference>
<dbReference type="PANTHER" id="PTHR14680:SF1">
    <property type="entry name" value="REQUIRED FOR DRUG-INDUCED DEATH PROTEIN 1"/>
    <property type="match status" value="1"/>
</dbReference>
<reference evidence="3" key="1">
    <citation type="submission" date="2025-08" db="UniProtKB">
        <authorList>
            <consortium name="RefSeq"/>
        </authorList>
    </citation>
    <scope>IDENTIFICATION</scope>
</reference>
<feature type="compositionally biased region" description="Basic residues" evidence="1">
    <location>
        <begin position="90"/>
        <end position="102"/>
    </location>
</feature>
<dbReference type="Pfam" id="PF15828">
    <property type="entry name" value="RDD1"/>
    <property type="match status" value="1"/>
</dbReference>
<keyword evidence="2" id="KW-1185">Reference proteome</keyword>